<dbReference type="GO" id="GO:0140359">
    <property type="term" value="F:ABC-type transporter activity"/>
    <property type="evidence" value="ECO:0007669"/>
    <property type="project" value="InterPro"/>
</dbReference>
<evidence type="ECO:0000256" key="3">
    <source>
        <dbReference type="ARBA" id="ARBA00022692"/>
    </source>
</evidence>
<keyword evidence="4 6" id="KW-1133">Transmembrane helix</keyword>
<evidence type="ECO:0000256" key="2">
    <source>
        <dbReference type="ARBA" id="ARBA00022448"/>
    </source>
</evidence>
<evidence type="ECO:0000259" key="7">
    <source>
        <dbReference type="Pfam" id="PF01061"/>
    </source>
</evidence>
<proteinExistence type="predicted"/>
<feature type="transmembrane region" description="Helical" evidence="6">
    <location>
        <begin position="74"/>
        <end position="96"/>
    </location>
</feature>
<accession>A0A921VF96</accession>
<evidence type="ECO:0000313" key="8">
    <source>
        <dbReference type="EMBL" id="KAG2531082.1"/>
    </source>
</evidence>
<evidence type="ECO:0000256" key="5">
    <source>
        <dbReference type="ARBA" id="ARBA00023136"/>
    </source>
</evidence>
<dbReference type="EMBL" id="JPWU03000022">
    <property type="protein sequence ID" value="KAG2531082.1"/>
    <property type="molecule type" value="Genomic_DNA"/>
</dbReference>
<feature type="transmembrane region" description="Helical" evidence="6">
    <location>
        <begin position="146"/>
        <end position="169"/>
    </location>
</feature>
<gene>
    <name evidence="8" type="ORF">JM18_001599</name>
</gene>
<keyword evidence="2" id="KW-0813">Transport</keyword>
<comment type="subcellular location">
    <subcellularLocation>
        <location evidence="1">Membrane</location>
        <topology evidence="1">Multi-pass membrane protein</topology>
    </subcellularLocation>
</comment>
<dbReference type="Proteomes" id="UP000792063">
    <property type="component" value="Unassembled WGS sequence"/>
</dbReference>
<evidence type="ECO:0000256" key="6">
    <source>
        <dbReference type="SAM" id="Phobius"/>
    </source>
</evidence>
<evidence type="ECO:0000313" key="9">
    <source>
        <dbReference type="Proteomes" id="UP000792063"/>
    </source>
</evidence>
<evidence type="ECO:0000256" key="1">
    <source>
        <dbReference type="ARBA" id="ARBA00004141"/>
    </source>
</evidence>
<reference evidence="8" key="2">
    <citation type="submission" date="2020-06" db="EMBL/GenBank/DDBJ databases">
        <authorList>
            <person name="Studholme D.J."/>
        </authorList>
    </citation>
    <scope>NUCLEOTIDE SEQUENCE</scope>
    <source>
        <strain evidence="8">NZFS 3630</strain>
    </source>
</reference>
<feature type="transmembrane region" description="Helical" evidence="6">
    <location>
        <begin position="12"/>
        <end position="30"/>
    </location>
</feature>
<dbReference type="InterPro" id="IPR013525">
    <property type="entry name" value="ABC2_TM"/>
</dbReference>
<reference evidence="8" key="1">
    <citation type="journal article" date="2015" name="Genom Data">
        <title>Genome sequences of six Phytophthora species associated with forests in New Zealand.</title>
        <authorList>
            <person name="Studholme D.J."/>
            <person name="McDougal R.L."/>
            <person name="Sambles C."/>
            <person name="Hansen E."/>
            <person name="Hardy G."/>
            <person name="Grant M."/>
            <person name="Ganley R.J."/>
            <person name="Williams N.M."/>
        </authorList>
    </citation>
    <scope>NUCLEOTIDE SEQUENCE</scope>
    <source>
        <strain evidence="8">NZFS 3630</strain>
    </source>
</reference>
<keyword evidence="5 6" id="KW-0472">Membrane</keyword>
<comment type="caution">
    <text evidence="8">The sequence shown here is derived from an EMBL/GenBank/DDBJ whole genome shotgun (WGS) entry which is preliminary data.</text>
</comment>
<evidence type="ECO:0000256" key="4">
    <source>
        <dbReference type="ARBA" id="ARBA00022989"/>
    </source>
</evidence>
<sequence length="170" mass="19556">MGILYFEVSSTYYLCMIFFSIALFQLFFYFMSGLTRTFKKHIVLYLVLLAFQHAISAYMTLLSSLAPSITIGQALAAPSVSFFLLFSGNIILVDLIPDYWIWMYWFSPISWALRSNISSEFSNDRFTGAESKAWLDNFSIKQDTGYFGFDIGVLVVYFFVFTIFNALALH</sequence>
<dbReference type="GO" id="GO:0016020">
    <property type="term" value="C:membrane"/>
    <property type="evidence" value="ECO:0007669"/>
    <property type="project" value="UniProtKB-SubCell"/>
</dbReference>
<organism evidence="8 9">
    <name type="scientific">Phytophthora kernoviae</name>
    <dbReference type="NCBI Taxonomy" id="325452"/>
    <lineage>
        <taxon>Eukaryota</taxon>
        <taxon>Sar</taxon>
        <taxon>Stramenopiles</taxon>
        <taxon>Oomycota</taxon>
        <taxon>Peronosporomycetes</taxon>
        <taxon>Peronosporales</taxon>
        <taxon>Peronosporaceae</taxon>
        <taxon>Phytophthora</taxon>
    </lineage>
</organism>
<protein>
    <recommendedName>
        <fullName evidence="7">ABC-2 type transporter transmembrane domain-containing protein</fullName>
    </recommendedName>
</protein>
<name>A0A921VF96_9STRA</name>
<dbReference type="PANTHER" id="PTHR19241">
    <property type="entry name" value="ATP-BINDING CASSETTE TRANSPORTER"/>
    <property type="match status" value="1"/>
</dbReference>
<keyword evidence="3 6" id="KW-0812">Transmembrane</keyword>
<feature type="domain" description="ABC-2 type transporter transmembrane" evidence="7">
    <location>
        <begin position="10"/>
        <end position="121"/>
    </location>
</feature>
<dbReference type="AlphaFoldDB" id="A0A921VF96"/>
<dbReference type="Pfam" id="PF01061">
    <property type="entry name" value="ABC2_membrane"/>
    <property type="match status" value="1"/>
</dbReference>
<feature type="transmembrane region" description="Helical" evidence="6">
    <location>
        <begin position="42"/>
        <end position="62"/>
    </location>
</feature>